<evidence type="ECO:0000313" key="4">
    <source>
        <dbReference type="Proteomes" id="UP000295662"/>
    </source>
</evidence>
<proteinExistence type="predicted"/>
<dbReference type="NCBIfam" id="TIGR03696">
    <property type="entry name" value="Rhs_assc_core"/>
    <property type="match status" value="1"/>
</dbReference>
<dbReference type="InterPro" id="IPR056823">
    <property type="entry name" value="TEN-like_YD-shell"/>
</dbReference>
<organism evidence="3 4">
    <name type="scientific">Prosthecobacter fusiformis</name>
    <dbReference type="NCBI Taxonomy" id="48464"/>
    <lineage>
        <taxon>Bacteria</taxon>
        <taxon>Pseudomonadati</taxon>
        <taxon>Verrucomicrobiota</taxon>
        <taxon>Verrucomicrobiia</taxon>
        <taxon>Verrucomicrobiales</taxon>
        <taxon>Verrucomicrobiaceae</taxon>
        <taxon>Prosthecobacter</taxon>
    </lineage>
</organism>
<dbReference type="InterPro" id="IPR036844">
    <property type="entry name" value="Hint_dom_sf"/>
</dbReference>
<evidence type="ECO:0000313" key="3">
    <source>
        <dbReference type="EMBL" id="TDU80785.1"/>
    </source>
</evidence>
<dbReference type="Pfam" id="PF07591">
    <property type="entry name" value="PT-HINT"/>
    <property type="match status" value="1"/>
</dbReference>
<dbReference type="Pfam" id="PF05593">
    <property type="entry name" value="RHS_repeat"/>
    <property type="match status" value="1"/>
</dbReference>
<dbReference type="PANTHER" id="PTHR32305:SF15">
    <property type="entry name" value="PROTEIN RHSA-RELATED"/>
    <property type="match status" value="1"/>
</dbReference>
<dbReference type="OrthoDB" id="173976at2"/>
<dbReference type="GO" id="GO:0016539">
    <property type="term" value="P:intein-mediated protein splicing"/>
    <property type="evidence" value="ECO:0007669"/>
    <property type="project" value="InterPro"/>
</dbReference>
<dbReference type="CDD" id="cd02259">
    <property type="entry name" value="Peptidase_C39_like"/>
    <property type="match status" value="1"/>
</dbReference>
<dbReference type="InterPro" id="IPR003587">
    <property type="entry name" value="Hint_dom_N"/>
</dbReference>
<dbReference type="InterPro" id="IPR006141">
    <property type="entry name" value="Intein_N"/>
</dbReference>
<dbReference type="NCBIfam" id="TIGR01643">
    <property type="entry name" value="YD_repeat_2x"/>
    <property type="match status" value="1"/>
</dbReference>
<feature type="domain" description="Hint" evidence="2">
    <location>
        <begin position="1803"/>
        <end position="1898"/>
    </location>
</feature>
<dbReference type="CDD" id="cd00081">
    <property type="entry name" value="Hint"/>
    <property type="match status" value="1"/>
</dbReference>
<dbReference type="InterPro" id="IPR022385">
    <property type="entry name" value="Rhs_assc_core"/>
</dbReference>
<dbReference type="Gene3D" id="3.90.70.10">
    <property type="entry name" value="Cysteine proteinases"/>
    <property type="match status" value="1"/>
</dbReference>
<dbReference type="SUPFAM" id="SSF51294">
    <property type="entry name" value="Hedgehog/intein (Hint) domain"/>
    <property type="match status" value="1"/>
</dbReference>
<dbReference type="PROSITE" id="PS50818">
    <property type="entry name" value="INTEIN_C_TER"/>
    <property type="match status" value="1"/>
</dbReference>
<accession>A0A4R7SQ75</accession>
<dbReference type="InterPro" id="IPR006530">
    <property type="entry name" value="YD"/>
</dbReference>
<dbReference type="PROSITE" id="PS50817">
    <property type="entry name" value="INTEIN_N_TER"/>
    <property type="match status" value="1"/>
</dbReference>
<protein>
    <submittedName>
        <fullName evidence="3">Intein/RHS repeat-associated protein</fullName>
    </submittedName>
</protein>
<evidence type="ECO:0000259" key="2">
    <source>
        <dbReference type="SMART" id="SM00306"/>
    </source>
</evidence>
<gene>
    <name evidence="3" type="ORF">EI77_00082</name>
</gene>
<keyword evidence="4" id="KW-1185">Reference proteome</keyword>
<dbReference type="EMBL" id="SOCA01000001">
    <property type="protein sequence ID" value="TDU80785.1"/>
    <property type="molecule type" value="Genomic_DNA"/>
</dbReference>
<dbReference type="RefSeq" id="WP_133792782.1">
    <property type="nucleotide sequence ID" value="NZ_SOCA01000001.1"/>
</dbReference>
<dbReference type="Proteomes" id="UP000295662">
    <property type="component" value="Unassembled WGS sequence"/>
</dbReference>
<dbReference type="InterPro" id="IPR031325">
    <property type="entry name" value="RHS_repeat"/>
</dbReference>
<reference evidence="3 4" key="1">
    <citation type="submission" date="2019-03" db="EMBL/GenBank/DDBJ databases">
        <title>Genomic Encyclopedia of Archaeal and Bacterial Type Strains, Phase II (KMG-II): from individual species to whole genera.</title>
        <authorList>
            <person name="Goeker M."/>
        </authorList>
    </citation>
    <scope>NUCLEOTIDE SEQUENCE [LARGE SCALE GENOMIC DNA]</scope>
    <source>
        <strain evidence="3 4">ATCC 25309</strain>
    </source>
</reference>
<dbReference type="PANTHER" id="PTHR32305">
    <property type="match status" value="1"/>
</dbReference>
<dbReference type="InterPro" id="IPR030934">
    <property type="entry name" value="Intein_C"/>
</dbReference>
<dbReference type="Gene3D" id="2.170.16.10">
    <property type="entry name" value="Hedgehog/Intein (Hint) domain"/>
    <property type="match status" value="1"/>
</dbReference>
<evidence type="ECO:0000256" key="1">
    <source>
        <dbReference type="ARBA" id="ARBA00022737"/>
    </source>
</evidence>
<keyword evidence="1" id="KW-0677">Repeat</keyword>
<dbReference type="SMART" id="SM00306">
    <property type="entry name" value="HintN"/>
    <property type="match status" value="1"/>
</dbReference>
<comment type="caution">
    <text evidence="3">The sequence shown here is derived from an EMBL/GenBank/DDBJ whole genome shotgun (WGS) entry which is preliminary data.</text>
</comment>
<dbReference type="Pfam" id="PF25023">
    <property type="entry name" value="TEN_YD-shell"/>
    <property type="match status" value="1"/>
</dbReference>
<sequence>MKILPLFPVILVSVLPLILAEQTLAKDLRPPTIGKPQPAFPIQIIFSAAPQDSELQLATMFPDRLVPMGTTEVENENADLGATLKLFAARTSYEDFTMLETFLQQHPSSRWNASLLLNLGLMCYDTGHLSQALQYWEGAWNLSKNETDLTRRAIADRAIGEALLLNARLGRVSMMEHYLAELGERPVEGSVAANVDAAKEGMLRMKVDPGVAFKCGPFALNSILNFRDKTPHRRTAELEAARSTPQGTNLVMVRDWAASVGLDYQIAKREPSGQFIYPAVMHWKLDHFAALLEQRDNRFLVQDATFGGTEMWITAAALDAETDGYFLVPNEPLPPGWRTVSDEEAQHVWGKGGASTREEDTKTCPKGNPACKQAGMPVANYYLMQATSNIQDIPLYYQPPVGPAITFLANYNHNETGTPEINTHSHLGANWDFNWVGYLEVDPSYSVSVRLRDGGTERYHFSLFNNVTSAYAPNVYSQAVLKWTTDEAGRDSYRREMADGSAEIYSQPGQPGTTGRFYLKNIVDPQGNKVTINYEVYPGNLSTITYSEPPVPGQHTDPNISNPKWSGRINEIVDAAGGVTFIRYLSNKTSATGFRKIKQIIDPYGRIVEFTYDGTVSQPGKINSIKDVVGMVSTFSYAADGFIEVMNTPYGKTLFHRYNKAGTFEMVDFNDPKNPVELTLIDMMRGLKVTYPNGSSSVVESWLGHAQSSFHWNQTLMNKYPNEPLLGDPTKYSNCEIYEWRLSSGSNEMSSVLRSVKKPLLGIVYFDYEGSSSQTVTIGEEGSAEEVTHHYAGGSNLPTESISNDQTFSAAYNILGNLTSFTDPVNRVTKHYYDGNGVDLLEIRQVNGSNEDLLAKIIYEKNHLPKKIFDAAGQANEFTYNEYGQVLTVKDPLGHITTYTYVKPVGSTNSDAHDSLLQTIDGPLPGNEDVITFTYDNGQRIESMTDSEGYRTSYEYDDLNRIIRTTHQPQGVSLANAEYEEVVWDRLDPVLIRDRKGRLTHRKYNEMGWLVSETDSEGRTIELDWCTCGSLAKLIDGNGNITRWEYDELGRQVKKIRANGRVEEYTYMLNENRLQYVTTADDTRKAFIYNDDDSISQIKYYIRERDVSGNPVSENGLPKFVLDVKTPPVWLDYDPVHPRLKTIKKSSTEASISYEYFPFRTGPQAAPLLGAGSISRVNEHDLNAAIIYTYDELGRVQERSIWSVVDDELVDDNHRVAMEYDAMGRMTEMTDVLGTFGFEYDQSSKGLSRLSKVNYPNGQETTYTYLAATQHHRLEKITHRTSANELISEYGYGFGFGGDLRRWSQKVGAAPQQDWTLEHDDSDQLRSVVVTEGSSIVRQQYYNYDAGGNRVSYQDGNSVMKFGHNNMNQMNARPAGGLVRFEGTVNEPGTVSVNSQTAKMRTVSDESEEPQFRFSLDLSLDEGSNVVTVAGLDGSGNATSQDYEVEVSGLTGQTEPSYDLRGNMLNNGRGQDYEWDALNQLVAINYGDSSRSEFTYDALNRRVKEVEIDEAGDVIGEKLLLWEGAEIVQERTPEGVVVRRYASLGTALSNNLNYYFTHDHLGSVRQVMDEAEEVVESYAYDAYGVQTVSAAGGPGGSRLADFRFTGHWYHEKSDLHLAPYRAYDARAGVWISEDPIEEDGGVNLYEYVSNSPIVLVDPLGLQGGPRGGGMAGGGGGGGGGFGGRGPIRPIAPRVVPPSVAPYTPGTCPVSPKIGINRTIKHLHDSGFVYKGPTKSGGGRMYEHPSGDQIRIMPKPTARPRSAPAAKYESDQYCRFKPKNGAWQPHKSIPNSDIPSLIFPPSSGGCFVAGTLVWTPEGMLPIETIGTNSYVFCYDERSGQIVTRKVTKTFTTSRSDLFKFKVGDNVFISCSSNHRFYQGDSKWIAALQLKPQNVLWNAKGVDKALSRVDATVSKDTRDGLVQVYNFEVDEFHNYFISSEKILVHNGKSVF</sequence>
<dbReference type="Gene3D" id="2.180.10.10">
    <property type="entry name" value="RHS repeat-associated core"/>
    <property type="match status" value="2"/>
</dbReference>
<dbReference type="InterPro" id="IPR050708">
    <property type="entry name" value="T6SS_VgrG/RHS"/>
</dbReference>
<name>A0A4R7SQ75_9BACT</name>